<name>A0ABD0RJ29_CIRMR</name>
<keyword evidence="7" id="KW-1185">Reference proteome</keyword>
<feature type="non-terminal residue" evidence="6">
    <location>
        <position position="83"/>
    </location>
</feature>
<evidence type="ECO:0000256" key="1">
    <source>
        <dbReference type="ARBA" id="ARBA00001933"/>
    </source>
</evidence>
<dbReference type="Pfam" id="PF00155">
    <property type="entry name" value="Aminotran_1_2"/>
    <property type="match status" value="1"/>
</dbReference>
<sequence length="83" mass="9548">GIHKTLEEKLAQFHEREDCILYASCFDANAGLFEVLLGPDDAVLSDELNHASIIDGIRLCRAKRFRYKHMDLNDLEEKLKESQ</sequence>
<dbReference type="PANTHER" id="PTHR13693">
    <property type="entry name" value="CLASS II AMINOTRANSFERASE/8-AMINO-7-OXONONANOATE SYNTHASE"/>
    <property type="match status" value="1"/>
</dbReference>
<dbReference type="EMBL" id="JAMKFB020000003">
    <property type="protein sequence ID" value="KAL0198388.1"/>
    <property type="molecule type" value="Genomic_DNA"/>
</dbReference>
<dbReference type="InterPro" id="IPR004839">
    <property type="entry name" value="Aminotransferase_I/II_large"/>
</dbReference>
<dbReference type="Gene3D" id="3.40.640.10">
    <property type="entry name" value="Type I PLP-dependent aspartate aminotransferase-like (Major domain)"/>
    <property type="match status" value="1"/>
</dbReference>
<evidence type="ECO:0000313" key="6">
    <source>
        <dbReference type="EMBL" id="KAL0198388.1"/>
    </source>
</evidence>
<keyword evidence="3" id="KW-0808">Transferase</keyword>
<organism evidence="6 7">
    <name type="scientific">Cirrhinus mrigala</name>
    <name type="common">Mrigala</name>
    <dbReference type="NCBI Taxonomy" id="683832"/>
    <lineage>
        <taxon>Eukaryota</taxon>
        <taxon>Metazoa</taxon>
        <taxon>Chordata</taxon>
        <taxon>Craniata</taxon>
        <taxon>Vertebrata</taxon>
        <taxon>Euteleostomi</taxon>
        <taxon>Actinopterygii</taxon>
        <taxon>Neopterygii</taxon>
        <taxon>Teleostei</taxon>
        <taxon>Ostariophysi</taxon>
        <taxon>Cypriniformes</taxon>
        <taxon>Cyprinidae</taxon>
        <taxon>Labeoninae</taxon>
        <taxon>Labeonini</taxon>
        <taxon>Cirrhinus</taxon>
    </lineage>
</organism>
<comment type="similarity">
    <text evidence="2">Belongs to the class-II pyridoxal-phosphate-dependent aminotransferase family.</text>
</comment>
<evidence type="ECO:0000259" key="5">
    <source>
        <dbReference type="Pfam" id="PF00155"/>
    </source>
</evidence>
<dbReference type="GO" id="GO:0016746">
    <property type="term" value="F:acyltransferase activity"/>
    <property type="evidence" value="ECO:0007669"/>
    <property type="project" value="UniProtKB-KW"/>
</dbReference>
<gene>
    <name evidence="6" type="ORF">M9458_006928</name>
</gene>
<dbReference type="AlphaFoldDB" id="A0ABD0RJ29"/>
<protein>
    <recommendedName>
        <fullName evidence="5">Aminotransferase class I/classII large domain-containing protein</fullName>
    </recommendedName>
</protein>
<evidence type="ECO:0000256" key="4">
    <source>
        <dbReference type="ARBA" id="ARBA00023315"/>
    </source>
</evidence>
<evidence type="ECO:0000313" key="7">
    <source>
        <dbReference type="Proteomes" id="UP001529510"/>
    </source>
</evidence>
<evidence type="ECO:0000256" key="2">
    <source>
        <dbReference type="ARBA" id="ARBA00008392"/>
    </source>
</evidence>
<evidence type="ECO:0000256" key="3">
    <source>
        <dbReference type="ARBA" id="ARBA00022679"/>
    </source>
</evidence>
<comment type="cofactor">
    <cofactor evidence="1">
        <name>pyridoxal 5'-phosphate</name>
        <dbReference type="ChEBI" id="CHEBI:597326"/>
    </cofactor>
</comment>
<feature type="non-terminal residue" evidence="6">
    <location>
        <position position="1"/>
    </location>
</feature>
<comment type="caution">
    <text evidence="6">The sequence shown here is derived from an EMBL/GenBank/DDBJ whole genome shotgun (WGS) entry which is preliminary data.</text>
</comment>
<accession>A0ABD0RJ29</accession>
<dbReference type="InterPro" id="IPR050087">
    <property type="entry name" value="AON_synthase_class-II"/>
</dbReference>
<dbReference type="InterPro" id="IPR015421">
    <property type="entry name" value="PyrdxlP-dep_Trfase_major"/>
</dbReference>
<dbReference type="InterPro" id="IPR015424">
    <property type="entry name" value="PyrdxlP-dep_Trfase"/>
</dbReference>
<proteinExistence type="inferred from homology"/>
<dbReference type="Proteomes" id="UP001529510">
    <property type="component" value="Unassembled WGS sequence"/>
</dbReference>
<dbReference type="SUPFAM" id="SSF53383">
    <property type="entry name" value="PLP-dependent transferases"/>
    <property type="match status" value="1"/>
</dbReference>
<dbReference type="PANTHER" id="PTHR13693:SF102">
    <property type="entry name" value="2-AMINO-3-KETOBUTYRATE COENZYME A LIGASE, MITOCHONDRIAL"/>
    <property type="match status" value="1"/>
</dbReference>
<keyword evidence="4" id="KW-0012">Acyltransferase</keyword>
<reference evidence="6 7" key="1">
    <citation type="submission" date="2024-05" db="EMBL/GenBank/DDBJ databases">
        <title>Genome sequencing and assembly of Indian major carp, Cirrhinus mrigala (Hamilton, 1822).</title>
        <authorList>
            <person name="Mohindra V."/>
            <person name="Chowdhury L.M."/>
            <person name="Lal K."/>
            <person name="Jena J.K."/>
        </authorList>
    </citation>
    <scope>NUCLEOTIDE SEQUENCE [LARGE SCALE GENOMIC DNA]</scope>
    <source>
        <strain evidence="6">CM1030</strain>
        <tissue evidence="6">Blood</tissue>
    </source>
</reference>
<feature type="domain" description="Aminotransferase class I/classII large" evidence="5">
    <location>
        <begin position="2"/>
        <end position="82"/>
    </location>
</feature>